<name>X1DC00_9ZZZZ</name>
<evidence type="ECO:0000256" key="1">
    <source>
        <dbReference type="SAM" id="Phobius"/>
    </source>
</evidence>
<reference evidence="2" key="1">
    <citation type="journal article" date="2014" name="Front. Microbiol.">
        <title>High frequency of phylogenetically diverse reductive dehalogenase-homologous genes in deep subseafloor sedimentary metagenomes.</title>
        <authorList>
            <person name="Kawai M."/>
            <person name="Futagami T."/>
            <person name="Toyoda A."/>
            <person name="Takaki Y."/>
            <person name="Nishi S."/>
            <person name="Hori S."/>
            <person name="Arai W."/>
            <person name="Tsubouchi T."/>
            <person name="Morono Y."/>
            <person name="Uchiyama I."/>
            <person name="Ito T."/>
            <person name="Fujiyama A."/>
            <person name="Inagaki F."/>
            <person name="Takami H."/>
        </authorList>
    </citation>
    <scope>NUCLEOTIDE SEQUENCE</scope>
    <source>
        <strain evidence="2">Expedition CK06-06</strain>
    </source>
</reference>
<gene>
    <name evidence="2" type="ORF">S01H4_37750</name>
</gene>
<keyword evidence="1" id="KW-0812">Transmembrane</keyword>
<sequence>MNLNDHKNAIQITLVGLIYLASLVFVLQGVSLSGKAIDKMNELFAEQQQYLTENTKPSLNYITNYIIRTRDPNPPSYKLLAPTLTPQYTSSKAPDNELLEQVQQYLLQSHRS</sequence>
<proteinExistence type="predicted"/>
<comment type="caution">
    <text evidence="2">The sequence shown here is derived from an EMBL/GenBank/DDBJ whole genome shotgun (WGS) entry which is preliminary data.</text>
</comment>
<feature type="transmembrane region" description="Helical" evidence="1">
    <location>
        <begin position="12"/>
        <end position="32"/>
    </location>
</feature>
<dbReference type="AlphaFoldDB" id="X1DC00"/>
<protein>
    <submittedName>
        <fullName evidence="2">Uncharacterized protein</fullName>
    </submittedName>
</protein>
<dbReference type="EMBL" id="BART01020300">
    <property type="protein sequence ID" value="GAH02574.1"/>
    <property type="molecule type" value="Genomic_DNA"/>
</dbReference>
<keyword evidence="1" id="KW-0472">Membrane</keyword>
<accession>X1DC00</accession>
<keyword evidence="1" id="KW-1133">Transmembrane helix</keyword>
<evidence type="ECO:0000313" key="2">
    <source>
        <dbReference type="EMBL" id="GAH02574.1"/>
    </source>
</evidence>
<organism evidence="2">
    <name type="scientific">marine sediment metagenome</name>
    <dbReference type="NCBI Taxonomy" id="412755"/>
    <lineage>
        <taxon>unclassified sequences</taxon>
        <taxon>metagenomes</taxon>
        <taxon>ecological metagenomes</taxon>
    </lineage>
</organism>